<keyword evidence="2" id="KW-1185">Reference proteome</keyword>
<dbReference type="RefSeq" id="WP_077075849.1">
    <property type="nucleotide sequence ID" value="NZ_LT719092.1"/>
</dbReference>
<accession>A0A1R4A560</accession>
<organism evidence="1 2">
    <name type="scientific">Cuniculiplasma divulgatum</name>
    <dbReference type="NCBI Taxonomy" id="1673428"/>
    <lineage>
        <taxon>Archaea</taxon>
        <taxon>Methanobacteriati</taxon>
        <taxon>Thermoplasmatota</taxon>
        <taxon>Thermoplasmata</taxon>
        <taxon>Thermoplasmatales</taxon>
        <taxon>Cuniculiplasmataceae</taxon>
        <taxon>Cuniculiplasma</taxon>
    </lineage>
</organism>
<dbReference type="Proteomes" id="UP000187822">
    <property type="component" value="Chromosome I"/>
</dbReference>
<dbReference type="GeneID" id="30926865"/>
<dbReference type="KEGG" id="cdiv:CPM_0226"/>
<dbReference type="Gene3D" id="3.60.15.10">
    <property type="entry name" value="Ribonuclease Z/Hydroxyacylglutathione hydrolase-like"/>
    <property type="match status" value="1"/>
</dbReference>
<sequence>MLTPVLENNFSWRTQDPEYDWDMVGHLLIKNGKILLIDPPYVHGIEKAILLMGRPEAIIITTADHTRGSRYLSYKLNIPVYVPDQSDSISVSPVKTYREKKIANYEIYREGKIFWLNSRRVMVYKKKGDEVPYKDEMILADSDGSVITGDIAMGASNGELLVCNEGFTDTPDSLIVRSSYESLNNAIKGISQNNLICSHGNDIIGGLREKIIQKKIQ</sequence>
<proteinExistence type="predicted"/>
<dbReference type="EMBL" id="LT719092">
    <property type="protein sequence ID" value="SJK84117.1"/>
    <property type="molecule type" value="Genomic_DNA"/>
</dbReference>
<protein>
    <submittedName>
        <fullName evidence="1">Metallo-beta-lactamase superfamily enzyme</fullName>
    </submittedName>
</protein>
<reference evidence="2" key="1">
    <citation type="submission" date="2016-06" db="EMBL/GenBank/DDBJ databases">
        <authorList>
            <person name="Toshchakov V.S."/>
        </authorList>
    </citation>
    <scope>NUCLEOTIDE SEQUENCE [LARGE SCALE GENOMIC DNA]</scope>
    <source>
        <strain>PM4 (JCM 30641</strain>
        <strain evidence="2">\VKM B-2940)</strain>
    </source>
</reference>
<dbReference type="SUPFAM" id="SSF56281">
    <property type="entry name" value="Metallo-hydrolase/oxidoreductase"/>
    <property type="match status" value="1"/>
</dbReference>
<evidence type="ECO:0000313" key="2">
    <source>
        <dbReference type="Proteomes" id="UP000187822"/>
    </source>
</evidence>
<evidence type="ECO:0000313" key="1">
    <source>
        <dbReference type="EMBL" id="SJK84117.1"/>
    </source>
</evidence>
<dbReference type="AlphaFoldDB" id="A0A1R4A560"/>
<gene>
    <name evidence="1" type="ORF">CPM_0226</name>
</gene>
<name>A0A1R4A560_9ARCH</name>
<dbReference type="InterPro" id="IPR036866">
    <property type="entry name" value="RibonucZ/Hydroxyglut_hydro"/>
</dbReference>